<name>A0A2T5JEM6_9SPHI</name>
<evidence type="ECO:0008006" key="4">
    <source>
        <dbReference type="Google" id="ProtNLM"/>
    </source>
</evidence>
<evidence type="ECO:0000313" key="3">
    <source>
        <dbReference type="Proteomes" id="UP000244168"/>
    </source>
</evidence>
<dbReference type="AlphaFoldDB" id="A0A2T5JEM6"/>
<dbReference type="Proteomes" id="UP000244168">
    <property type="component" value="Unassembled WGS sequence"/>
</dbReference>
<protein>
    <recommendedName>
        <fullName evidence="4">Outer membrane protein with beta-barrel domain</fullName>
    </recommendedName>
</protein>
<proteinExistence type="predicted"/>
<dbReference type="RefSeq" id="WP_146166436.1">
    <property type="nucleotide sequence ID" value="NZ_CP160205.1"/>
</dbReference>
<comment type="caution">
    <text evidence="2">The sequence shown here is derived from an EMBL/GenBank/DDBJ whole genome shotgun (WGS) entry which is preliminary data.</text>
</comment>
<evidence type="ECO:0000256" key="1">
    <source>
        <dbReference type="SAM" id="SignalP"/>
    </source>
</evidence>
<reference evidence="2 3" key="1">
    <citation type="submission" date="2018-04" db="EMBL/GenBank/DDBJ databases">
        <title>Genomic Encyclopedia of Archaeal and Bacterial Type Strains, Phase II (KMG-II): from individual species to whole genera.</title>
        <authorList>
            <person name="Goeker M."/>
        </authorList>
    </citation>
    <scope>NUCLEOTIDE SEQUENCE [LARGE SCALE GENOMIC DNA]</scope>
    <source>
        <strain evidence="2 3">DSM 26809</strain>
    </source>
</reference>
<feature type="chain" id="PRO_5015784808" description="Outer membrane protein with beta-barrel domain" evidence="1">
    <location>
        <begin position="21"/>
        <end position="179"/>
    </location>
</feature>
<sequence length="179" mass="19570">MKKYFLLAMLFCGFCRMACAQDDHQNHTALSAGPEISFPSRSQFNFGYGGSLKFETPVAQNVGLSLTGAYTEMIYKGVAFAGGTKPSPAGFVPLKAGVVYYAGGARLEGEVGSVLEQQEINGVKQNLFTFSLGPSFLIPLADSKQQFINVGLRYESWSKNTLRMIGIRVAYHLNFKSQD</sequence>
<evidence type="ECO:0000313" key="2">
    <source>
        <dbReference type="EMBL" id="PTR00887.1"/>
    </source>
</evidence>
<feature type="signal peptide" evidence="1">
    <location>
        <begin position="1"/>
        <end position="20"/>
    </location>
</feature>
<keyword evidence="1" id="KW-0732">Signal</keyword>
<gene>
    <name evidence="2" type="ORF">C8P68_101116</name>
</gene>
<dbReference type="EMBL" id="QAOQ01000001">
    <property type="protein sequence ID" value="PTR00887.1"/>
    <property type="molecule type" value="Genomic_DNA"/>
</dbReference>
<accession>A0A2T5JEM6</accession>
<organism evidence="2 3">
    <name type="scientific">Mucilaginibacter yixingensis</name>
    <dbReference type="NCBI Taxonomy" id="1295612"/>
    <lineage>
        <taxon>Bacteria</taxon>
        <taxon>Pseudomonadati</taxon>
        <taxon>Bacteroidota</taxon>
        <taxon>Sphingobacteriia</taxon>
        <taxon>Sphingobacteriales</taxon>
        <taxon>Sphingobacteriaceae</taxon>
        <taxon>Mucilaginibacter</taxon>
    </lineage>
</organism>
<dbReference type="OrthoDB" id="668980at2"/>
<keyword evidence="3" id="KW-1185">Reference proteome</keyword>